<comment type="caution">
    <text evidence="1">The sequence shown here is derived from an EMBL/GenBank/DDBJ whole genome shotgun (WGS) entry which is preliminary data.</text>
</comment>
<reference evidence="1" key="2">
    <citation type="submission" date="2023-01" db="EMBL/GenBank/DDBJ databases">
        <authorList>
            <person name="Sun Q."/>
            <person name="Evtushenko L."/>
        </authorList>
    </citation>
    <scope>NUCLEOTIDE SEQUENCE</scope>
    <source>
        <strain evidence="1">VKM B-2935</strain>
    </source>
</reference>
<dbReference type="Proteomes" id="UP001143328">
    <property type="component" value="Unassembled WGS sequence"/>
</dbReference>
<dbReference type="EMBL" id="BSFN01000008">
    <property type="protein sequence ID" value="GLK89985.1"/>
    <property type="molecule type" value="Genomic_DNA"/>
</dbReference>
<reference evidence="1" key="1">
    <citation type="journal article" date="2014" name="Int. J. Syst. Evol. Microbiol.">
        <title>Complete genome sequence of Corynebacterium casei LMG S-19264T (=DSM 44701T), isolated from a smear-ripened cheese.</title>
        <authorList>
            <consortium name="US DOE Joint Genome Institute (JGI-PGF)"/>
            <person name="Walter F."/>
            <person name="Albersmeier A."/>
            <person name="Kalinowski J."/>
            <person name="Ruckert C."/>
        </authorList>
    </citation>
    <scope>NUCLEOTIDE SEQUENCE</scope>
    <source>
        <strain evidence="1">VKM B-2935</strain>
    </source>
</reference>
<keyword evidence="2" id="KW-1185">Reference proteome</keyword>
<sequence length="66" mass="6968">MSHLAACDTLFVPQAATPVPEVAPKTAKAGTACATYGAKRAQTGTAFIGYTSYINSIKSMIYRKLI</sequence>
<organism evidence="1 2">
    <name type="scientific">Pseudomonas turukhanskensis</name>
    <dbReference type="NCBI Taxonomy" id="1806536"/>
    <lineage>
        <taxon>Bacteria</taxon>
        <taxon>Pseudomonadati</taxon>
        <taxon>Pseudomonadota</taxon>
        <taxon>Gammaproteobacteria</taxon>
        <taxon>Pseudomonadales</taxon>
        <taxon>Pseudomonadaceae</taxon>
        <taxon>Pseudomonas</taxon>
    </lineage>
</organism>
<gene>
    <name evidence="1" type="ORF">GCM10017655_30470</name>
</gene>
<accession>A0A9W6K5N7</accession>
<evidence type="ECO:0000313" key="2">
    <source>
        <dbReference type="Proteomes" id="UP001143328"/>
    </source>
</evidence>
<protein>
    <submittedName>
        <fullName evidence="1">Uncharacterized protein</fullName>
    </submittedName>
</protein>
<evidence type="ECO:0000313" key="1">
    <source>
        <dbReference type="EMBL" id="GLK89985.1"/>
    </source>
</evidence>
<dbReference type="AlphaFoldDB" id="A0A9W6K5N7"/>
<proteinExistence type="predicted"/>
<name>A0A9W6K5N7_9PSED</name>